<feature type="compositionally biased region" description="Acidic residues" evidence="4">
    <location>
        <begin position="1077"/>
        <end position="1086"/>
    </location>
</feature>
<dbReference type="EMBL" id="QRLR01000006">
    <property type="protein sequence ID" value="RHJ22127.1"/>
    <property type="molecule type" value="Genomic_DNA"/>
</dbReference>
<evidence type="ECO:0000313" key="7">
    <source>
        <dbReference type="EMBL" id="RHJ22127.1"/>
    </source>
</evidence>
<feature type="region of interest" description="Disordered" evidence="4">
    <location>
        <begin position="1052"/>
        <end position="1086"/>
    </location>
</feature>
<evidence type="ECO:0000256" key="1">
    <source>
        <dbReference type="ARBA" id="ARBA00022741"/>
    </source>
</evidence>
<dbReference type="InterPro" id="IPR050206">
    <property type="entry name" value="FtsK/SpoIIIE/SftA"/>
</dbReference>
<dbReference type="InterPro" id="IPR002543">
    <property type="entry name" value="FtsK_dom"/>
</dbReference>
<keyword evidence="1 3" id="KW-0547">Nucleotide-binding</keyword>
<evidence type="ECO:0000256" key="4">
    <source>
        <dbReference type="SAM" id="MobiDB-lite"/>
    </source>
</evidence>
<keyword evidence="5" id="KW-0472">Membrane</keyword>
<feature type="transmembrane region" description="Helical" evidence="5">
    <location>
        <begin position="120"/>
        <end position="142"/>
    </location>
</feature>
<keyword evidence="2 3" id="KW-0067">ATP-binding</keyword>
<dbReference type="PROSITE" id="PS50901">
    <property type="entry name" value="FTSK"/>
    <property type="match status" value="1"/>
</dbReference>
<organism evidence="7 8">
    <name type="scientific">Bifidobacterium bifidum</name>
    <dbReference type="NCBI Taxonomy" id="1681"/>
    <lineage>
        <taxon>Bacteria</taxon>
        <taxon>Bacillati</taxon>
        <taxon>Actinomycetota</taxon>
        <taxon>Actinomycetes</taxon>
        <taxon>Bifidobacteriales</taxon>
        <taxon>Bifidobacteriaceae</taxon>
        <taxon>Bifidobacterium</taxon>
    </lineage>
</organism>
<dbReference type="SUPFAM" id="SSF52540">
    <property type="entry name" value="P-loop containing nucleoside triphosphate hydrolases"/>
    <property type="match status" value="1"/>
</dbReference>
<name>A0A415C342_BIFBI</name>
<dbReference type="InterPro" id="IPR027417">
    <property type="entry name" value="P-loop_NTPase"/>
</dbReference>
<dbReference type="Pfam" id="PF01580">
    <property type="entry name" value="FtsK_SpoIIIE"/>
    <property type="match status" value="1"/>
</dbReference>
<evidence type="ECO:0000256" key="3">
    <source>
        <dbReference type="PROSITE-ProRule" id="PRU00289"/>
    </source>
</evidence>
<keyword evidence="5" id="KW-0812">Transmembrane</keyword>
<evidence type="ECO:0000256" key="2">
    <source>
        <dbReference type="ARBA" id="ARBA00022840"/>
    </source>
</evidence>
<dbReference type="Gene3D" id="3.40.50.300">
    <property type="entry name" value="P-loop containing nucleotide triphosphate hydrolases"/>
    <property type="match status" value="1"/>
</dbReference>
<dbReference type="GO" id="GO:0005524">
    <property type="term" value="F:ATP binding"/>
    <property type="evidence" value="ECO:0007669"/>
    <property type="project" value="UniProtKB-UniRule"/>
</dbReference>
<protein>
    <submittedName>
        <fullName evidence="7">DUF87 domain-containing protein</fullName>
    </submittedName>
</protein>
<dbReference type="GO" id="GO:0003677">
    <property type="term" value="F:DNA binding"/>
    <property type="evidence" value="ECO:0007669"/>
    <property type="project" value="InterPro"/>
</dbReference>
<feature type="transmembrane region" description="Helical" evidence="5">
    <location>
        <begin position="55"/>
        <end position="82"/>
    </location>
</feature>
<dbReference type="AlphaFoldDB" id="A0A415C342"/>
<reference evidence="7 8" key="1">
    <citation type="submission" date="2018-08" db="EMBL/GenBank/DDBJ databases">
        <title>A genome reference for cultivated species of the human gut microbiota.</title>
        <authorList>
            <person name="Zou Y."/>
            <person name="Xue W."/>
            <person name="Luo G."/>
        </authorList>
    </citation>
    <scope>NUCLEOTIDE SEQUENCE [LARGE SCALE GENOMIC DNA]</scope>
    <source>
        <strain evidence="7 8">AM12-10</strain>
    </source>
</reference>
<accession>A0A415C342</accession>
<dbReference type="PANTHER" id="PTHR22683:SF41">
    <property type="entry name" value="DNA TRANSLOCASE FTSK"/>
    <property type="match status" value="1"/>
</dbReference>
<feature type="domain" description="FtsK" evidence="6">
    <location>
        <begin position="743"/>
        <end position="961"/>
    </location>
</feature>
<feature type="binding site" evidence="3">
    <location>
        <begin position="760"/>
        <end position="767"/>
    </location>
    <ligand>
        <name>ATP</name>
        <dbReference type="ChEBI" id="CHEBI:30616"/>
    </ligand>
</feature>
<dbReference type="PANTHER" id="PTHR22683">
    <property type="entry name" value="SPORULATION PROTEIN RELATED"/>
    <property type="match status" value="1"/>
</dbReference>
<proteinExistence type="predicted"/>
<dbReference type="Proteomes" id="UP000283727">
    <property type="component" value="Unassembled WGS sequence"/>
</dbReference>
<feature type="transmembrane region" description="Helical" evidence="5">
    <location>
        <begin position="148"/>
        <end position="169"/>
    </location>
</feature>
<comment type="caution">
    <text evidence="7">The sequence shown here is derived from an EMBL/GenBank/DDBJ whole genome shotgun (WGS) entry which is preliminary data.</text>
</comment>
<gene>
    <name evidence="7" type="ORF">DW137_09320</name>
</gene>
<keyword evidence="5" id="KW-1133">Transmembrane helix</keyword>
<sequence length="1086" mass="120156">MLLGGLTARFPQPRSGRKTDQPDPRDMTAYHRWKDMLAGIIPNKDWLEVRRVSWWMGWAVGVLATPGSAGMIVLAVNMLAAFPCMMGFIRWRDRAADRRHVYKGVSVPGFLKHGSVSERILACAPSLILLAFLLFLFMRGLAEDIGHMSLPAVIALPAMLFLVIVWLLARKPQSQYWHDLVDTQQLVDKWASGSDLWKAWEGAYVTQVDHKGDPQNPLTVIRITISSQDGQKRSVDDVFKTGVEKVKAVTAADGYSFVCLLAARQRKAGAFQFDPSSFRLALGRDESSIPSIGRRDVGEGLATLVCDIAYARTALIWNKRAPLTEAKDVSADGEKAAWLLLIHTPPSGGDPIDKIGFDWLGGDWGPDQTLHLPVFADLTFAFHLVAEPDTPLSDRGNRWRPDGMTLRKPFADYISVSRRCQSDQSTWSDLIGNKLPAPIGLYDGEKELDCDGGWTLRILPLRFTPPSTAADYARLDLSTLAPDARYVGVIGEDQSGYLLTADGAAPTRIENLTGGQPHIRQYAQCIVFKALLDVLPAKTGATIDSCTQEGRDVAIWRVKFHLDRGGTVMDVRKQAARVESAVGATHVYWDWQKADMASLWLCRDPHLGVEDLPHWRRRQMQKLLIELALSDAWGDAGVTDSAGRTPKVVKLGALPHNHDVLLARFDIPAGLDVDKPQHNIGKFMTAAGYGYGRILPRGEEHGATRYDMVLAKRSPFPTMVEADWDFARAAEPRMFPLGVDDMGSPVYWNVKDTYHLLVSGKSGTGKSSAAQIIVAEALLKGHGIILVDPSKGCIDFTRWAKPLALAFVGLGQMRETEAVIAWLRDEMAQRVRLLSKYGAASIYELDRSMLSPEELEHVRPIDLFFDEFNSYLQEAGKTTQNPNRDIQLANDNAAVSATNNSIRRTMSALGKIVVQGRTAGISVILGAQRLSMDDMKPYNANALFRSLGRILLGMDSTAGIISQQNLQEANRLQQSLKGEGGRIPQGRGMFETAQGELLAVQTWYSGEQDALAELFRDHPKPHPIDYSPFMPAAAERYGELSDDELANLLNNQNTQTTQSEQVDAEEIDSLLNNKDESPDDIEEVDW</sequence>
<evidence type="ECO:0000256" key="5">
    <source>
        <dbReference type="SAM" id="Phobius"/>
    </source>
</evidence>
<evidence type="ECO:0000259" key="6">
    <source>
        <dbReference type="PROSITE" id="PS50901"/>
    </source>
</evidence>
<evidence type="ECO:0000313" key="8">
    <source>
        <dbReference type="Proteomes" id="UP000283727"/>
    </source>
</evidence>